<comment type="caution">
    <text evidence="2">The sequence shown here is derived from an EMBL/GenBank/DDBJ whole genome shotgun (WGS) entry which is preliminary data.</text>
</comment>
<accession>A0A9P8KD60</accession>
<evidence type="ECO:0000313" key="3">
    <source>
        <dbReference type="Proteomes" id="UP000767238"/>
    </source>
</evidence>
<protein>
    <submittedName>
        <fullName evidence="2">Uncharacterized protein</fullName>
    </submittedName>
</protein>
<organism evidence="2 3">
    <name type="scientific">Aureobasidium melanogenum</name>
    <name type="common">Aureobasidium pullulans var. melanogenum</name>
    <dbReference type="NCBI Taxonomy" id="46634"/>
    <lineage>
        <taxon>Eukaryota</taxon>
        <taxon>Fungi</taxon>
        <taxon>Dikarya</taxon>
        <taxon>Ascomycota</taxon>
        <taxon>Pezizomycotina</taxon>
        <taxon>Dothideomycetes</taxon>
        <taxon>Dothideomycetidae</taxon>
        <taxon>Dothideales</taxon>
        <taxon>Saccotheciaceae</taxon>
        <taxon>Aureobasidium</taxon>
    </lineage>
</organism>
<proteinExistence type="predicted"/>
<reference evidence="2" key="1">
    <citation type="journal article" date="2021" name="J Fungi (Basel)">
        <title>Virulence traits and population genomics of the black yeast Aureobasidium melanogenum.</title>
        <authorList>
            <person name="Cernosa A."/>
            <person name="Sun X."/>
            <person name="Gostincar C."/>
            <person name="Fang C."/>
            <person name="Gunde-Cimerman N."/>
            <person name="Song Z."/>
        </authorList>
    </citation>
    <scope>NUCLEOTIDE SEQUENCE</scope>
    <source>
        <strain evidence="2">EXF-8016</strain>
    </source>
</reference>
<feature type="transmembrane region" description="Helical" evidence="1">
    <location>
        <begin position="138"/>
        <end position="158"/>
    </location>
</feature>
<reference evidence="2" key="2">
    <citation type="submission" date="2021-08" db="EMBL/GenBank/DDBJ databases">
        <authorList>
            <person name="Gostincar C."/>
            <person name="Sun X."/>
            <person name="Song Z."/>
            <person name="Gunde-Cimerman N."/>
        </authorList>
    </citation>
    <scope>NUCLEOTIDE SEQUENCE</scope>
    <source>
        <strain evidence="2">EXF-8016</strain>
    </source>
</reference>
<keyword evidence="1" id="KW-0472">Membrane</keyword>
<evidence type="ECO:0000256" key="1">
    <source>
        <dbReference type="SAM" id="Phobius"/>
    </source>
</evidence>
<dbReference type="EMBL" id="JAHFYH010000001">
    <property type="protein sequence ID" value="KAH0237893.1"/>
    <property type="molecule type" value="Genomic_DNA"/>
</dbReference>
<feature type="transmembrane region" description="Helical" evidence="1">
    <location>
        <begin position="303"/>
        <end position="331"/>
    </location>
</feature>
<dbReference type="Proteomes" id="UP000767238">
    <property type="component" value="Unassembled WGS sequence"/>
</dbReference>
<gene>
    <name evidence="2" type="ORF">KCV03_g332</name>
</gene>
<feature type="transmembrane region" description="Helical" evidence="1">
    <location>
        <begin position="204"/>
        <end position="223"/>
    </location>
</feature>
<evidence type="ECO:0000313" key="2">
    <source>
        <dbReference type="EMBL" id="KAH0237893.1"/>
    </source>
</evidence>
<keyword evidence="1" id="KW-1133">Transmembrane helix</keyword>
<sequence length="425" mass="45008">MEIETGPANNHQDGGEMRVLIDRFTLQMAIFNKPANTEIAHEHLDVGMQGLRVERSAHSLGSQESWLGHENIAIDRDGGPMLGLPTIIVVAVALIVSALVVGVVHVVAESVDIVSPALDSANTVSNKASNVLGHIFDILLSIIPAILHAVLGAVVVVLDVLGDVFDFSDLCAGCILGNVVNAVLEAVELLLSSVLVFLPVFLDFVVVLLLLRLLLLVAAVLALRRTLVVAASIATAISTSATRVLKSAFTILLVDKEPAVLTVVPDGAPWGRDLRCALASAVALLTTVTLLLAISLLGTAVAALRLVVVVSSVAALVVATLLATATTLALVGELVDQVAETGPTSPITTWNTNVVQFERTDCKPHCLLLRPQWYSLGLELQGCRLSVDMPLLYRIIVPFYSLYSAVSCSWSTAEVIDFSTQNMSV</sequence>
<name>A0A9P8KD60_AURME</name>
<dbReference type="AlphaFoldDB" id="A0A9P8KD60"/>
<feature type="non-terminal residue" evidence="2">
    <location>
        <position position="425"/>
    </location>
</feature>
<feature type="transmembrane region" description="Helical" evidence="1">
    <location>
        <begin position="276"/>
        <end position="297"/>
    </location>
</feature>
<keyword evidence="1" id="KW-0812">Transmembrane</keyword>
<feature type="transmembrane region" description="Helical" evidence="1">
    <location>
        <begin position="82"/>
        <end position="108"/>
    </location>
</feature>